<keyword evidence="10" id="KW-1185">Reference proteome</keyword>
<evidence type="ECO:0000256" key="2">
    <source>
        <dbReference type="ARBA" id="ARBA00022448"/>
    </source>
</evidence>
<dbReference type="CDD" id="cd06261">
    <property type="entry name" value="TM_PBP2"/>
    <property type="match status" value="1"/>
</dbReference>
<dbReference type="EMBL" id="VCIW01000016">
    <property type="protein sequence ID" value="TLS50215.1"/>
    <property type="molecule type" value="Genomic_DNA"/>
</dbReference>
<dbReference type="SUPFAM" id="SSF161098">
    <property type="entry name" value="MetI-like"/>
    <property type="match status" value="1"/>
</dbReference>
<keyword evidence="3" id="KW-1003">Cell membrane</keyword>
<keyword evidence="5 7" id="KW-1133">Transmembrane helix</keyword>
<dbReference type="InterPro" id="IPR035906">
    <property type="entry name" value="MetI-like_sf"/>
</dbReference>
<dbReference type="Gene3D" id="1.10.3720.10">
    <property type="entry name" value="MetI-like"/>
    <property type="match status" value="1"/>
</dbReference>
<feature type="domain" description="ABC transmembrane type-1" evidence="8">
    <location>
        <begin position="82"/>
        <end position="286"/>
    </location>
</feature>
<evidence type="ECO:0000256" key="1">
    <source>
        <dbReference type="ARBA" id="ARBA00004651"/>
    </source>
</evidence>
<dbReference type="OrthoDB" id="2958608at2"/>
<reference evidence="9 10" key="1">
    <citation type="submission" date="2019-05" db="EMBL/GenBank/DDBJ databases">
        <authorList>
            <person name="Narsing Rao M.P."/>
            <person name="Li W.J."/>
        </authorList>
    </citation>
    <scope>NUCLEOTIDE SEQUENCE [LARGE SCALE GENOMIC DNA]</scope>
    <source>
        <strain evidence="9 10">SYSU_K30003</strain>
    </source>
</reference>
<accession>A0A5R9GFL5</accession>
<evidence type="ECO:0000256" key="3">
    <source>
        <dbReference type="ARBA" id="ARBA00022475"/>
    </source>
</evidence>
<dbReference type="GO" id="GO:0005886">
    <property type="term" value="C:plasma membrane"/>
    <property type="evidence" value="ECO:0007669"/>
    <property type="project" value="UniProtKB-SubCell"/>
</dbReference>
<evidence type="ECO:0000313" key="10">
    <source>
        <dbReference type="Proteomes" id="UP000309676"/>
    </source>
</evidence>
<evidence type="ECO:0000313" key="9">
    <source>
        <dbReference type="EMBL" id="TLS50215.1"/>
    </source>
</evidence>
<dbReference type="PROSITE" id="PS50928">
    <property type="entry name" value="ABC_TM1"/>
    <property type="match status" value="1"/>
</dbReference>
<dbReference type="Pfam" id="PF00528">
    <property type="entry name" value="BPD_transp_1"/>
    <property type="match status" value="1"/>
</dbReference>
<evidence type="ECO:0000256" key="6">
    <source>
        <dbReference type="ARBA" id="ARBA00023136"/>
    </source>
</evidence>
<feature type="transmembrane region" description="Helical" evidence="7">
    <location>
        <begin position="225"/>
        <end position="243"/>
    </location>
</feature>
<feature type="transmembrane region" description="Helical" evidence="7">
    <location>
        <begin position="263"/>
        <end position="286"/>
    </location>
</feature>
<feature type="transmembrane region" description="Helical" evidence="7">
    <location>
        <begin position="86"/>
        <end position="109"/>
    </location>
</feature>
<feature type="transmembrane region" description="Helical" evidence="7">
    <location>
        <begin position="162"/>
        <end position="179"/>
    </location>
</feature>
<evidence type="ECO:0000256" key="7">
    <source>
        <dbReference type="RuleBase" id="RU363032"/>
    </source>
</evidence>
<gene>
    <name evidence="9" type="ORF">FE782_21355</name>
</gene>
<comment type="caution">
    <text evidence="9">The sequence shown here is derived from an EMBL/GenBank/DDBJ whole genome shotgun (WGS) entry which is preliminary data.</text>
</comment>
<protein>
    <submittedName>
        <fullName evidence="9">ABC transporter permease subunit</fullName>
    </submittedName>
</protein>
<evidence type="ECO:0000256" key="4">
    <source>
        <dbReference type="ARBA" id="ARBA00022692"/>
    </source>
</evidence>
<dbReference type="GO" id="GO:0055085">
    <property type="term" value="P:transmembrane transport"/>
    <property type="evidence" value="ECO:0007669"/>
    <property type="project" value="InterPro"/>
</dbReference>
<dbReference type="Proteomes" id="UP000309676">
    <property type="component" value="Unassembled WGS sequence"/>
</dbReference>
<keyword evidence="4 7" id="KW-0812">Transmembrane</keyword>
<keyword evidence="6 7" id="KW-0472">Membrane</keyword>
<dbReference type="AlphaFoldDB" id="A0A5R9GFL5"/>
<sequence length="299" mass="33378">MPKVFKNAIAIPGILAFILVLAMMPVMLQESGGTGVDALRIVWSNGMHQLREYAAGFATGESFRFFTGKNEFSFWSEIGGYFSVSFLYIAGGALAGTTLGILVGLAFAYSRSEWWKRIVEITGVLPDFVIIILLQFTIVQIAKETGVVVFRVANFSTDQPPAIMLPLVSMIIIPTLYMIRNVALQTRLTLTEDYIGNAKARGLGKAYITFFHALPNVLPFIKADLHKFMGIMVGNLFIVEYFYNLRGVTKLLFADGFLGYYGYQYDLVVNGLITLLVMYGLLYGLLRLYIFGWERGVAR</sequence>
<dbReference type="PANTHER" id="PTHR30465:SF44">
    <property type="entry name" value="ABC-TYPE DIPEPTIDE_OLIGOPEPTIDE TRANSPORT SYSTEM, PERMEASE COMPONENT"/>
    <property type="match status" value="1"/>
</dbReference>
<proteinExistence type="inferred from homology"/>
<feature type="transmembrane region" description="Helical" evidence="7">
    <location>
        <begin position="121"/>
        <end position="142"/>
    </location>
</feature>
<keyword evidence="2 7" id="KW-0813">Transport</keyword>
<dbReference type="PANTHER" id="PTHR30465">
    <property type="entry name" value="INNER MEMBRANE ABC TRANSPORTER"/>
    <property type="match status" value="1"/>
</dbReference>
<name>A0A5R9GFL5_9BACL</name>
<organism evidence="9 10">
    <name type="scientific">Paenibacillus antri</name>
    <dbReference type="NCBI Taxonomy" id="2582848"/>
    <lineage>
        <taxon>Bacteria</taxon>
        <taxon>Bacillati</taxon>
        <taxon>Bacillota</taxon>
        <taxon>Bacilli</taxon>
        <taxon>Bacillales</taxon>
        <taxon>Paenibacillaceae</taxon>
        <taxon>Paenibacillus</taxon>
    </lineage>
</organism>
<comment type="similarity">
    <text evidence="7">Belongs to the binding-protein-dependent transport system permease family.</text>
</comment>
<dbReference type="InterPro" id="IPR000515">
    <property type="entry name" value="MetI-like"/>
</dbReference>
<comment type="subcellular location">
    <subcellularLocation>
        <location evidence="1 7">Cell membrane</location>
        <topology evidence="1 7">Multi-pass membrane protein</topology>
    </subcellularLocation>
</comment>
<evidence type="ECO:0000259" key="8">
    <source>
        <dbReference type="PROSITE" id="PS50928"/>
    </source>
</evidence>
<dbReference type="RefSeq" id="WP_138196369.1">
    <property type="nucleotide sequence ID" value="NZ_VCIW01000016.1"/>
</dbReference>
<evidence type="ECO:0000256" key="5">
    <source>
        <dbReference type="ARBA" id="ARBA00022989"/>
    </source>
</evidence>